<evidence type="ECO:0000259" key="8">
    <source>
        <dbReference type="Pfam" id="PF11600"/>
    </source>
</evidence>
<evidence type="ECO:0000256" key="4">
    <source>
        <dbReference type="ARBA" id="ARBA00023186"/>
    </source>
</evidence>
<accession>A0ABP0ZUE4</accession>
<reference evidence="10 11" key="1">
    <citation type="submission" date="2024-03" db="EMBL/GenBank/DDBJ databases">
        <authorList>
            <person name="Brejova B."/>
        </authorList>
    </citation>
    <scope>NUCLEOTIDE SEQUENCE [LARGE SCALE GENOMIC DNA]</scope>
    <source>
        <strain evidence="10 11">CBS 14171</strain>
    </source>
</reference>
<dbReference type="Pfam" id="PF12253">
    <property type="entry name" value="CAF1A_dimeriz"/>
    <property type="match status" value="1"/>
</dbReference>
<feature type="compositionally biased region" description="Basic and acidic residues" evidence="7">
    <location>
        <begin position="38"/>
        <end position="217"/>
    </location>
</feature>
<feature type="region of interest" description="Disordered" evidence="7">
    <location>
        <begin position="38"/>
        <end position="246"/>
    </location>
</feature>
<evidence type="ECO:0000256" key="6">
    <source>
        <dbReference type="ARBA" id="ARBA00023242"/>
    </source>
</evidence>
<dbReference type="PANTHER" id="PTHR15272:SF0">
    <property type="entry name" value="CHROMATIN ASSEMBLY FACTOR 1 SUBUNIT A"/>
    <property type="match status" value="1"/>
</dbReference>
<evidence type="ECO:0000256" key="2">
    <source>
        <dbReference type="ARBA" id="ARBA00022705"/>
    </source>
</evidence>
<feature type="domain" description="Chromatin assembly factor 1 subunit A dimerization" evidence="9">
    <location>
        <begin position="344"/>
        <end position="420"/>
    </location>
</feature>
<protein>
    <recommendedName>
        <fullName evidence="12">Chromatin assembly factor 1 subunit A</fullName>
    </recommendedName>
</protein>
<keyword evidence="5" id="KW-0234">DNA repair</keyword>
<proteinExistence type="predicted"/>
<keyword evidence="6" id="KW-0539">Nucleus</keyword>
<feature type="region of interest" description="Disordered" evidence="7">
    <location>
        <begin position="388"/>
        <end position="423"/>
    </location>
</feature>
<dbReference type="InterPro" id="IPR021644">
    <property type="entry name" value="CAF-1_p150_acidic"/>
</dbReference>
<dbReference type="RefSeq" id="XP_066831768.1">
    <property type="nucleotide sequence ID" value="XM_066975095.1"/>
</dbReference>
<dbReference type="EMBL" id="OZ022410">
    <property type="protein sequence ID" value="CAK9440961.1"/>
    <property type="molecule type" value="Genomic_DNA"/>
</dbReference>
<keyword evidence="11" id="KW-1185">Reference proteome</keyword>
<dbReference type="Proteomes" id="UP001497383">
    <property type="component" value="Chromosome 6"/>
</dbReference>
<evidence type="ECO:0000256" key="7">
    <source>
        <dbReference type="SAM" id="MobiDB-lite"/>
    </source>
</evidence>
<name>A0ABP0ZUE4_9ASCO</name>
<evidence type="ECO:0000256" key="1">
    <source>
        <dbReference type="ARBA" id="ARBA00004123"/>
    </source>
</evidence>
<keyword evidence="2" id="KW-0235">DNA replication</keyword>
<sequence>MISVHASTSQNNNVLIDSSSNIIEAKMGDGVVEETVDVSEHAEHAENSSGKVEPKKKNEEVELKQEEKLAKKRKLEADKESKKRKMEEEREAKRRKVEEEREAKKKKLEEEKLEKERKREEERLEKEKKREAEKLEKLRKKQEESQEKDRRKKAEQEEKERKRLADQAEKDRRREMKEREKLEKRAKLEEEKRAKELEKLEMEEEKRKAQEAKDRSQKKISSFFQAGPKRKTPERGVSQENKEVSEGKTDYECDFLPFFVQENVVFKKPKTRFSIETRQYLDSLLQSESGAAPDFHSYLSQKSHLSQINNGSMTTPESLLTALNMPTTTESLLNQMISNLPPIKYISFYENSKPPYVGTWHSEKHQAQMGEIISNPLDVQTTGFDYDYDSDLDWNEDEREGDEIDDEEEDEEDPASADEDDDETFIEHDAETSTRNLKQLVVINKWNDESNKHFFDAYSTVNLIAEDKLKCV</sequence>
<gene>
    <name evidence="10" type="ORF">LODBEIA_P48300</name>
</gene>
<dbReference type="GeneID" id="92210026"/>
<evidence type="ECO:0000313" key="10">
    <source>
        <dbReference type="EMBL" id="CAK9440961.1"/>
    </source>
</evidence>
<dbReference type="InterPro" id="IPR022043">
    <property type="entry name" value="CAF1A_DD"/>
</dbReference>
<keyword evidence="3" id="KW-0227">DNA damage</keyword>
<organism evidence="10 11">
    <name type="scientific">Lodderomyces beijingensis</name>
    <dbReference type="NCBI Taxonomy" id="1775926"/>
    <lineage>
        <taxon>Eukaryota</taxon>
        <taxon>Fungi</taxon>
        <taxon>Dikarya</taxon>
        <taxon>Ascomycota</taxon>
        <taxon>Saccharomycotina</taxon>
        <taxon>Pichiomycetes</taxon>
        <taxon>Debaryomycetaceae</taxon>
        <taxon>Candida/Lodderomyces clade</taxon>
        <taxon>Lodderomyces</taxon>
    </lineage>
</organism>
<dbReference type="Pfam" id="PF11600">
    <property type="entry name" value="CAF1A_acidic"/>
    <property type="match status" value="1"/>
</dbReference>
<feature type="domain" description="Chromatin assembly factor 1 p150 subunit acidic region" evidence="8">
    <location>
        <begin position="117"/>
        <end position="264"/>
    </location>
</feature>
<comment type="subcellular location">
    <subcellularLocation>
        <location evidence="1">Nucleus</location>
    </subcellularLocation>
</comment>
<evidence type="ECO:0008006" key="12">
    <source>
        <dbReference type="Google" id="ProtNLM"/>
    </source>
</evidence>
<evidence type="ECO:0000259" key="9">
    <source>
        <dbReference type="Pfam" id="PF12253"/>
    </source>
</evidence>
<keyword evidence="4" id="KW-0143">Chaperone</keyword>
<evidence type="ECO:0000256" key="5">
    <source>
        <dbReference type="ARBA" id="ARBA00023204"/>
    </source>
</evidence>
<dbReference type="PANTHER" id="PTHR15272">
    <property type="entry name" value="CHROMATIN ASSEMBLY FACTOR 1 SUBUNIT A CAF-1 SUBUNIT A"/>
    <property type="match status" value="1"/>
</dbReference>
<evidence type="ECO:0000313" key="11">
    <source>
        <dbReference type="Proteomes" id="UP001497383"/>
    </source>
</evidence>
<evidence type="ECO:0000256" key="3">
    <source>
        <dbReference type="ARBA" id="ARBA00022763"/>
    </source>
</evidence>